<dbReference type="InterPro" id="IPR040786">
    <property type="entry name" value="RXLR_WY"/>
</dbReference>
<comment type="caution">
    <text evidence="10">The sequence shown here is derived from an EMBL/GenBank/DDBJ whole genome shotgun (WGS) entry which is preliminary data.</text>
</comment>
<dbReference type="Pfam" id="PF18634">
    <property type="entry name" value="RXLR_WY"/>
    <property type="match status" value="1"/>
</dbReference>
<keyword evidence="12" id="KW-1185">Reference proteome</keyword>
<dbReference type="Pfam" id="PF22748">
    <property type="entry name" value="PexRD54_WY"/>
    <property type="match status" value="2"/>
</dbReference>
<sequence>MRSCFVLIIFLAGICKCLSLNWSGNTLKERSHTSTNSLPSPPFISTIKTPKRFLRSYDAPKQDNIGHDTDERAGISGIAMIDDLAYKWALKNTRDPMDAFQRLHVVKTGGKLEGNKEFIRWLQYVNRYKATRRVKFGEDELLSLLMKTRAEEELVSLFQSLRQYPDITKMASDMQASMILSSASSHRLINEAWLMSRETPGEVFKILRLGDNSISRLENNPLFIQWLRYVTMYRAVHGRIWKHYLSVSRLYHNLNFLIQSLQNFPDLEKLALSLQTHLYRKWMIEIQLTPSELLGLLETTRVARSDPKYRNLEAYTMYFAESRGGTPLLNKLKTLFTDVDPYAALSAASSA</sequence>
<name>A0A833TAZ4_PHYIN</name>
<dbReference type="EMBL" id="JAACNO010002301">
    <property type="protein sequence ID" value="KAF4134329.1"/>
    <property type="molecule type" value="Genomic_DNA"/>
</dbReference>
<dbReference type="Proteomes" id="UP000602510">
    <property type="component" value="Unassembled WGS sequence"/>
</dbReference>
<keyword evidence="4" id="KW-0964">Secreted</keyword>
<evidence type="ECO:0000256" key="5">
    <source>
        <dbReference type="ARBA" id="ARBA00022729"/>
    </source>
</evidence>
<dbReference type="EMBL" id="WSZM01000149">
    <property type="protein sequence ID" value="KAF4040300.1"/>
    <property type="molecule type" value="Genomic_DNA"/>
</dbReference>
<feature type="signal peptide" evidence="7">
    <location>
        <begin position="1"/>
        <end position="19"/>
    </location>
</feature>
<feature type="domain" description="RxLR effector PexRD54 WY" evidence="9">
    <location>
        <begin position="90"/>
        <end position="125"/>
    </location>
</feature>
<proteinExistence type="inferred from homology"/>
<evidence type="ECO:0000256" key="4">
    <source>
        <dbReference type="ARBA" id="ARBA00022525"/>
    </source>
</evidence>
<keyword evidence="5 7" id="KW-0732">Signal</keyword>
<dbReference type="GO" id="GO:0043657">
    <property type="term" value="C:host cell"/>
    <property type="evidence" value="ECO:0007669"/>
    <property type="project" value="UniProtKB-SubCell"/>
</dbReference>
<feature type="chain" id="PRO_5032837447" evidence="7">
    <location>
        <begin position="20"/>
        <end position="351"/>
    </location>
</feature>
<reference evidence="10" key="1">
    <citation type="submission" date="2020-04" db="EMBL/GenBank/DDBJ databases">
        <title>Hybrid Assembly of Korean Phytophthora infestans isolates.</title>
        <authorList>
            <person name="Prokchorchik M."/>
            <person name="Lee Y."/>
            <person name="Seo J."/>
            <person name="Cho J.-H."/>
            <person name="Park Y.-E."/>
            <person name="Jang D.-C."/>
            <person name="Im J.-S."/>
            <person name="Choi J.-G."/>
            <person name="Park H.-J."/>
            <person name="Lee G.-B."/>
            <person name="Lee Y.-G."/>
            <person name="Hong S.-Y."/>
            <person name="Cho K."/>
            <person name="Sohn K.H."/>
        </authorList>
    </citation>
    <scope>NUCLEOTIDE SEQUENCE</scope>
    <source>
        <strain evidence="10">KR_1_A1</strain>
        <strain evidence="11">KR_2_A2</strain>
    </source>
</reference>
<dbReference type="OMA" id="LAGICKC"/>
<dbReference type="GO" id="GO:0005576">
    <property type="term" value="C:extracellular region"/>
    <property type="evidence" value="ECO:0007669"/>
    <property type="project" value="UniProtKB-SubCell"/>
</dbReference>
<evidence type="ECO:0000256" key="3">
    <source>
        <dbReference type="ARBA" id="ARBA00010400"/>
    </source>
</evidence>
<evidence type="ECO:0000259" key="9">
    <source>
        <dbReference type="Pfam" id="PF22748"/>
    </source>
</evidence>
<evidence type="ECO:0000256" key="1">
    <source>
        <dbReference type="ARBA" id="ARBA00004340"/>
    </source>
</evidence>
<keyword evidence="6" id="KW-0843">Virulence</keyword>
<evidence type="ECO:0000313" key="12">
    <source>
        <dbReference type="Proteomes" id="UP000602510"/>
    </source>
</evidence>
<gene>
    <name evidence="10" type="ORF">GN244_ATG07495</name>
    <name evidence="11" type="ORF">GN958_ATG16461</name>
</gene>
<evidence type="ECO:0000313" key="10">
    <source>
        <dbReference type="EMBL" id="KAF4040300.1"/>
    </source>
</evidence>
<feature type="domain" description="RXLR phytopathogen effector protein WY-domain" evidence="8">
    <location>
        <begin position="128"/>
        <end position="175"/>
    </location>
</feature>
<evidence type="ECO:0000256" key="7">
    <source>
        <dbReference type="SAM" id="SignalP"/>
    </source>
</evidence>
<evidence type="ECO:0000313" key="11">
    <source>
        <dbReference type="EMBL" id="KAF4134329.1"/>
    </source>
</evidence>
<dbReference type="Proteomes" id="UP000704712">
    <property type="component" value="Unassembled WGS sequence"/>
</dbReference>
<protein>
    <submittedName>
        <fullName evidence="10">RXLR domain-containing protein WY</fullName>
    </submittedName>
    <submittedName>
        <fullName evidence="11">RXLR phytopathogen effector protein WY-domain</fullName>
    </submittedName>
</protein>
<accession>A0A833TAZ4</accession>
<comment type="similarity">
    <text evidence="3">Belongs to the RxLR effector family.</text>
</comment>
<feature type="domain" description="RxLR effector PexRD54 WY" evidence="9">
    <location>
        <begin position="188"/>
        <end position="230"/>
    </location>
</feature>
<evidence type="ECO:0000259" key="8">
    <source>
        <dbReference type="Pfam" id="PF18634"/>
    </source>
</evidence>
<comment type="subcellular location">
    <subcellularLocation>
        <location evidence="1">Host cell</location>
    </subcellularLocation>
    <subcellularLocation>
        <location evidence="2">Secreted</location>
    </subcellularLocation>
</comment>
<evidence type="ECO:0000256" key="2">
    <source>
        <dbReference type="ARBA" id="ARBA00004613"/>
    </source>
</evidence>
<evidence type="ECO:0000256" key="6">
    <source>
        <dbReference type="ARBA" id="ARBA00023026"/>
    </source>
</evidence>
<organism evidence="10 12">
    <name type="scientific">Phytophthora infestans</name>
    <name type="common">Potato late blight agent</name>
    <name type="synonym">Botrytis infestans</name>
    <dbReference type="NCBI Taxonomy" id="4787"/>
    <lineage>
        <taxon>Eukaryota</taxon>
        <taxon>Sar</taxon>
        <taxon>Stramenopiles</taxon>
        <taxon>Oomycota</taxon>
        <taxon>Peronosporomycetes</taxon>
        <taxon>Peronosporales</taxon>
        <taxon>Peronosporaceae</taxon>
        <taxon>Phytophthora</taxon>
    </lineage>
</organism>
<dbReference type="InterPro" id="IPR054463">
    <property type="entry name" value="PexRD54_WY"/>
</dbReference>
<dbReference type="AlphaFoldDB" id="A0A833TAZ4"/>